<dbReference type="EMBL" id="LAZR01014472">
    <property type="protein sequence ID" value="KKM17350.1"/>
    <property type="molecule type" value="Genomic_DNA"/>
</dbReference>
<dbReference type="InterPro" id="IPR014729">
    <property type="entry name" value="Rossmann-like_a/b/a_fold"/>
</dbReference>
<organism evidence="2">
    <name type="scientific">marine sediment metagenome</name>
    <dbReference type="NCBI Taxonomy" id="412755"/>
    <lineage>
        <taxon>unclassified sequences</taxon>
        <taxon>metagenomes</taxon>
        <taxon>ecological metagenomes</taxon>
    </lineage>
</organism>
<dbReference type="InterPro" id="IPR005148">
    <property type="entry name" value="Arg-tRNA-synth_N"/>
</dbReference>
<accession>A0A0F9KPP7</accession>
<dbReference type="PANTHER" id="PTHR11956:SF5">
    <property type="entry name" value="ARGININE--TRNA LIGASE, CYTOPLASMIC"/>
    <property type="match status" value="1"/>
</dbReference>
<evidence type="ECO:0000259" key="1">
    <source>
        <dbReference type="SMART" id="SM01016"/>
    </source>
</evidence>
<dbReference type="InterPro" id="IPR035684">
    <property type="entry name" value="ArgRS_core"/>
</dbReference>
<name>A0A0F9KPP7_9ZZZZ</name>
<dbReference type="Gene3D" id="3.40.50.620">
    <property type="entry name" value="HUPs"/>
    <property type="match status" value="1"/>
</dbReference>
<dbReference type="SUPFAM" id="SSF52374">
    <property type="entry name" value="Nucleotidylyl transferase"/>
    <property type="match status" value="1"/>
</dbReference>
<dbReference type="GO" id="GO:0005737">
    <property type="term" value="C:cytoplasm"/>
    <property type="evidence" value="ECO:0007669"/>
    <property type="project" value="InterPro"/>
</dbReference>
<proteinExistence type="predicted"/>
<dbReference type="Pfam" id="PF03485">
    <property type="entry name" value="Arg_tRNA_synt_N"/>
    <property type="match status" value="1"/>
</dbReference>
<dbReference type="InterPro" id="IPR001278">
    <property type="entry name" value="Arg-tRNA-ligase"/>
</dbReference>
<evidence type="ECO:0000313" key="2">
    <source>
        <dbReference type="EMBL" id="KKM17350.1"/>
    </source>
</evidence>
<dbReference type="GO" id="GO:0005524">
    <property type="term" value="F:ATP binding"/>
    <property type="evidence" value="ECO:0007669"/>
    <property type="project" value="InterPro"/>
</dbReference>
<feature type="non-terminal residue" evidence="2">
    <location>
        <position position="330"/>
    </location>
</feature>
<dbReference type="InterPro" id="IPR036695">
    <property type="entry name" value="Arg-tRNA-synth_N_sf"/>
</dbReference>
<sequence length="330" mass="35999">MIKQELERLISEAVRRAEDAGDLPAVAVPDVPLERPQRPEHGDYASSLALRLARSARMSPLEIAGIIAKHTEVEEAVASVDVAPPGFVNFRLAPSWLAAQVDAVLQAGERFGDVSLGKGESLQVEYVSANPVGPIHVGNGRGLALGDTLANVLAAAGYQVQREYLVNDAGTQTETFAATLYARYQQLFGREVEIPAGGYPGEYMIHLAERLKEEKGDSLLAPPGEPYPPEVHDLGVARMMDIIKDDLTMVGVHYDRWFSERSLYADGTYEKAMAHLREGGFVTEREGAVWLSASELGDEKDNVLVRSTGAPTYFASDVAYHYDKLIVRGF</sequence>
<dbReference type="SMART" id="SM01016">
    <property type="entry name" value="Arg_tRNA_synt_N"/>
    <property type="match status" value="1"/>
</dbReference>
<feature type="domain" description="Arginyl tRNA synthetase N-terminal" evidence="1">
    <location>
        <begin position="4"/>
        <end position="92"/>
    </location>
</feature>
<dbReference type="GO" id="GO:0006420">
    <property type="term" value="P:arginyl-tRNA aminoacylation"/>
    <property type="evidence" value="ECO:0007669"/>
    <property type="project" value="InterPro"/>
</dbReference>
<gene>
    <name evidence="2" type="ORF">LCGC14_1676640</name>
</gene>
<dbReference type="PRINTS" id="PR01038">
    <property type="entry name" value="TRNASYNTHARG"/>
</dbReference>
<protein>
    <recommendedName>
        <fullName evidence="1">Arginyl tRNA synthetase N-terminal domain-containing protein</fullName>
    </recommendedName>
</protein>
<dbReference type="SUPFAM" id="SSF55190">
    <property type="entry name" value="Arginyl-tRNA synthetase (ArgRS), N-terminal 'additional' domain"/>
    <property type="match status" value="1"/>
</dbReference>
<dbReference type="Gene3D" id="3.30.1360.70">
    <property type="entry name" value="Arginyl tRNA synthetase N-terminal domain"/>
    <property type="match status" value="1"/>
</dbReference>
<dbReference type="AlphaFoldDB" id="A0A0F9KPP7"/>
<dbReference type="GO" id="GO:0004814">
    <property type="term" value="F:arginine-tRNA ligase activity"/>
    <property type="evidence" value="ECO:0007669"/>
    <property type="project" value="InterPro"/>
</dbReference>
<dbReference type="Pfam" id="PF00750">
    <property type="entry name" value="tRNA-synt_1d"/>
    <property type="match status" value="1"/>
</dbReference>
<reference evidence="2" key="1">
    <citation type="journal article" date="2015" name="Nature">
        <title>Complex archaea that bridge the gap between prokaryotes and eukaryotes.</title>
        <authorList>
            <person name="Spang A."/>
            <person name="Saw J.H."/>
            <person name="Jorgensen S.L."/>
            <person name="Zaremba-Niedzwiedzka K."/>
            <person name="Martijn J."/>
            <person name="Lind A.E."/>
            <person name="van Eijk R."/>
            <person name="Schleper C."/>
            <person name="Guy L."/>
            <person name="Ettema T.J."/>
        </authorList>
    </citation>
    <scope>NUCLEOTIDE SEQUENCE</scope>
</reference>
<dbReference type="PANTHER" id="PTHR11956">
    <property type="entry name" value="ARGINYL-TRNA SYNTHETASE"/>
    <property type="match status" value="1"/>
</dbReference>
<comment type="caution">
    <text evidence="2">The sequence shown here is derived from an EMBL/GenBank/DDBJ whole genome shotgun (WGS) entry which is preliminary data.</text>
</comment>